<gene>
    <name evidence="2" type="ORF">TGP89_266860</name>
</gene>
<reference evidence="2 3" key="1">
    <citation type="submission" date="2014-03" db="EMBL/GenBank/DDBJ databases">
        <authorList>
            <person name="Sibley D."/>
            <person name="Venepally P."/>
            <person name="Karamycheva S."/>
            <person name="Hadjithomas M."/>
            <person name="Khan A."/>
            <person name="Brunk B."/>
            <person name="Roos D."/>
            <person name="Caler E."/>
            <person name="Lorenzi H."/>
        </authorList>
    </citation>
    <scope>NUCLEOTIDE SEQUENCE [LARGE SCALE GENOMIC DNA]</scope>
    <source>
        <strain evidence="3">p89</strain>
    </source>
</reference>
<dbReference type="Gene3D" id="3.30.710.10">
    <property type="entry name" value="Potassium Channel Kv1.1, Chain A"/>
    <property type="match status" value="1"/>
</dbReference>
<dbReference type="Pfam" id="PF00651">
    <property type="entry name" value="BTB"/>
    <property type="match status" value="1"/>
</dbReference>
<feature type="domain" description="BTB" evidence="1">
    <location>
        <begin position="177"/>
        <end position="244"/>
    </location>
</feature>
<protein>
    <submittedName>
        <fullName evidence="2">BTB/POZ domain-containing protein</fullName>
    </submittedName>
</protein>
<dbReference type="Proteomes" id="UP000028828">
    <property type="component" value="Unassembled WGS sequence"/>
</dbReference>
<dbReference type="InterPro" id="IPR011333">
    <property type="entry name" value="SKP1/BTB/POZ_sf"/>
</dbReference>
<dbReference type="InterPro" id="IPR000210">
    <property type="entry name" value="BTB/POZ_dom"/>
</dbReference>
<dbReference type="VEuPathDB" id="ToxoDB:TGP89_266860"/>
<organism evidence="2 3">
    <name type="scientific">Toxoplasma gondii p89</name>
    <dbReference type="NCBI Taxonomy" id="943119"/>
    <lineage>
        <taxon>Eukaryota</taxon>
        <taxon>Sar</taxon>
        <taxon>Alveolata</taxon>
        <taxon>Apicomplexa</taxon>
        <taxon>Conoidasida</taxon>
        <taxon>Coccidia</taxon>
        <taxon>Eucoccidiorida</taxon>
        <taxon>Eimeriorina</taxon>
        <taxon>Sarcocystidae</taxon>
        <taxon>Toxoplasma</taxon>
    </lineage>
</organism>
<dbReference type="SMART" id="SM00225">
    <property type="entry name" value="BTB"/>
    <property type="match status" value="1"/>
</dbReference>
<proteinExistence type="predicted"/>
<evidence type="ECO:0000313" key="2">
    <source>
        <dbReference type="EMBL" id="KFG28137.1"/>
    </source>
</evidence>
<dbReference type="CDD" id="cd18186">
    <property type="entry name" value="BTB_POZ_ZBTB_KLHL-like"/>
    <property type="match status" value="1"/>
</dbReference>
<dbReference type="AlphaFoldDB" id="A0A086J7L9"/>
<dbReference type="PANTHER" id="PTHR24413">
    <property type="entry name" value="SPECKLE-TYPE POZ PROTEIN"/>
    <property type="match status" value="1"/>
</dbReference>
<dbReference type="Gene3D" id="2.60.210.10">
    <property type="entry name" value="Apoptosis, Tumor Necrosis Factor Receptor Associated Protein 2, Chain A"/>
    <property type="match status" value="1"/>
</dbReference>
<dbReference type="SUPFAM" id="SSF49599">
    <property type="entry name" value="TRAF domain-like"/>
    <property type="match status" value="1"/>
</dbReference>
<comment type="caution">
    <text evidence="2">The sequence shown here is derived from an EMBL/GenBank/DDBJ whole genome shotgun (WGS) entry which is preliminary data.</text>
</comment>
<accession>A0A086J7L9</accession>
<sequence length="357" mass="40677">MEAVTTKMHWETVTYTWEVKDFVDLREMAQNELTDGCTRLESTTFHDFALWLFPNGQKQHSSVNSIDISLMYRGSKDFVVAKWSACFLDEEDQPVPRTRLGDPLKKYFRGGDGRRFSYSPSDASIQKWLVDGALRVKCEVQIAMELTSSRPLRGSGKTADNSFKHDIVKYCERDETRDVSINCGKEVYRASRFMLAARSEVLQAMLEGKFKEASESEINFEELSPHIAKQILDFIHYDRCSLLEGSPKAGKDGDKRKRIHDILQLFAAADKYDIKGLGDLCQDALIQNMDHYTIADIMVFAEQISSQKLLQAGQTYLQYTNAWTLWQALRGSASTTPVSVTTNFRLMEAPTKEVKQV</sequence>
<evidence type="ECO:0000313" key="3">
    <source>
        <dbReference type="Proteomes" id="UP000028828"/>
    </source>
</evidence>
<dbReference type="SUPFAM" id="SSF54695">
    <property type="entry name" value="POZ domain"/>
    <property type="match status" value="1"/>
</dbReference>
<name>A0A086J7L9_TOXGO</name>
<evidence type="ECO:0000259" key="1">
    <source>
        <dbReference type="PROSITE" id="PS50097"/>
    </source>
</evidence>
<dbReference type="InterPro" id="IPR008974">
    <property type="entry name" value="TRAF-like"/>
</dbReference>
<dbReference type="PROSITE" id="PS50097">
    <property type="entry name" value="BTB"/>
    <property type="match status" value="1"/>
</dbReference>
<dbReference type="EMBL" id="AEYI02002480">
    <property type="protein sequence ID" value="KFG28137.1"/>
    <property type="molecule type" value="Genomic_DNA"/>
</dbReference>
<dbReference type="OrthoDB" id="10249567at2759"/>